<dbReference type="InterPro" id="IPR015889">
    <property type="entry name" value="Intradiol_dOase_core"/>
</dbReference>
<accession>A0A382J1J4</accession>
<dbReference type="PANTHER" id="PTHR33711">
    <property type="entry name" value="DIOXYGENASE, PUTATIVE (AFU_ORTHOLOGUE AFUA_2G02910)-RELATED"/>
    <property type="match status" value="1"/>
</dbReference>
<dbReference type="Pfam" id="PF00775">
    <property type="entry name" value="Dioxygenase_C"/>
    <property type="match status" value="1"/>
</dbReference>
<dbReference type="EMBL" id="UINC01071054">
    <property type="protein sequence ID" value="SVC05678.1"/>
    <property type="molecule type" value="Genomic_DNA"/>
</dbReference>
<proteinExistence type="inferred from homology"/>
<dbReference type="InterPro" id="IPR000627">
    <property type="entry name" value="Intradiol_dOase_C"/>
</dbReference>
<reference evidence="5" key="1">
    <citation type="submission" date="2018-05" db="EMBL/GenBank/DDBJ databases">
        <authorList>
            <person name="Lanie J.A."/>
            <person name="Ng W.-L."/>
            <person name="Kazmierczak K.M."/>
            <person name="Andrzejewski T.M."/>
            <person name="Davidsen T.M."/>
            <person name="Wayne K.J."/>
            <person name="Tettelin H."/>
            <person name="Glass J.I."/>
            <person name="Rusch D."/>
            <person name="Podicherti R."/>
            <person name="Tsui H.-C.T."/>
            <person name="Winkler M.E."/>
        </authorList>
    </citation>
    <scope>NUCLEOTIDE SEQUENCE</scope>
</reference>
<dbReference type="PANTHER" id="PTHR33711:SF9">
    <property type="entry name" value="PROTOCATECHUATE 3,4-DIOXYGENASE ALPHA CHAIN"/>
    <property type="match status" value="1"/>
</dbReference>
<dbReference type="InterPro" id="IPR050770">
    <property type="entry name" value="Intradiol_RC_Dioxygenase"/>
</dbReference>
<evidence type="ECO:0000256" key="2">
    <source>
        <dbReference type="ARBA" id="ARBA00022964"/>
    </source>
</evidence>
<dbReference type="CDD" id="cd03463">
    <property type="entry name" value="3_4-PCD_alpha"/>
    <property type="match status" value="1"/>
</dbReference>
<keyword evidence="2" id="KW-0223">Dioxygenase</keyword>
<evidence type="ECO:0000313" key="5">
    <source>
        <dbReference type="EMBL" id="SVC05678.1"/>
    </source>
</evidence>
<gene>
    <name evidence="5" type="ORF">METZ01_LOCUS258532</name>
</gene>
<dbReference type="Gene3D" id="2.60.130.10">
    <property type="entry name" value="Aromatic compound dioxygenase"/>
    <property type="match status" value="1"/>
</dbReference>
<dbReference type="PROSITE" id="PS00083">
    <property type="entry name" value="INTRADIOL_DIOXYGENAS"/>
    <property type="match status" value="1"/>
</dbReference>
<keyword evidence="3" id="KW-0560">Oxidoreductase</keyword>
<dbReference type="GO" id="GO:0018578">
    <property type="term" value="F:protocatechuate 3,4-dioxygenase activity"/>
    <property type="evidence" value="ECO:0007669"/>
    <property type="project" value="InterPro"/>
</dbReference>
<evidence type="ECO:0000256" key="1">
    <source>
        <dbReference type="ARBA" id="ARBA00007825"/>
    </source>
</evidence>
<organism evidence="5">
    <name type="scientific">marine metagenome</name>
    <dbReference type="NCBI Taxonomy" id="408172"/>
    <lineage>
        <taxon>unclassified sequences</taxon>
        <taxon>metagenomes</taxon>
        <taxon>ecological metagenomes</taxon>
    </lineage>
</organism>
<dbReference type="NCBIfam" id="TIGR02423">
    <property type="entry name" value="protocat_alph"/>
    <property type="match status" value="1"/>
</dbReference>
<sequence>MAPKQTPSQTIGPFFAYGLTPEQYGYDYKQLVGNTLPEESAERVRIRGQVFDGNGESIRDAMLEIWQADSQGRYARPGNPRVANTKFSGFARFSTGTLANDFYEFETIKPGAIGDGQAPHIAVVIFMRGLLNHVYTRIYFPDETLANEADPVLSLVDPARRDTLIAQQEAAASYRFDVHMQGERETVFFDP</sequence>
<dbReference type="AlphaFoldDB" id="A0A382J1J4"/>
<name>A0A382J1J4_9ZZZZ</name>
<dbReference type="GO" id="GO:0008199">
    <property type="term" value="F:ferric iron binding"/>
    <property type="evidence" value="ECO:0007669"/>
    <property type="project" value="InterPro"/>
</dbReference>
<comment type="similarity">
    <text evidence="1">Belongs to the intradiol ring-cleavage dioxygenase family.</text>
</comment>
<dbReference type="SUPFAM" id="SSF49482">
    <property type="entry name" value="Aromatic compound dioxygenase"/>
    <property type="match status" value="1"/>
</dbReference>
<evidence type="ECO:0000256" key="3">
    <source>
        <dbReference type="ARBA" id="ARBA00023002"/>
    </source>
</evidence>
<evidence type="ECO:0000259" key="4">
    <source>
        <dbReference type="PROSITE" id="PS00083"/>
    </source>
</evidence>
<dbReference type="InterPro" id="IPR012786">
    <property type="entry name" value="Protocat_dOase_a"/>
</dbReference>
<feature type="domain" description="Intradiol ring-cleavage dioxygenases" evidence="4">
    <location>
        <begin position="46"/>
        <end position="74"/>
    </location>
</feature>
<protein>
    <recommendedName>
        <fullName evidence="4">Intradiol ring-cleavage dioxygenases domain-containing protein</fullName>
    </recommendedName>
</protein>